<keyword evidence="10" id="KW-1185">Reference proteome</keyword>
<dbReference type="GO" id="GO:0004766">
    <property type="term" value="F:spermidine synthase activity"/>
    <property type="evidence" value="ECO:0007669"/>
    <property type="project" value="UniProtKB-EC"/>
</dbReference>
<dbReference type="Pfam" id="PF17284">
    <property type="entry name" value="Spermine_synt_N"/>
    <property type="match status" value="1"/>
</dbReference>
<feature type="binding site" evidence="4">
    <location>
        <begin position="155"/>
        <end position="158"/>
    </location>
    <ligand>
        <name>spermidine</name>
        <dbReference type="ChEBI" id="CHEBI:57834"/>
    </ligand>
</feature>
<comment type="subunit">
    <text evidence="4">Homodimer or homotetramer.</text>
</comment>
<evidence type="ECO:0000313" key="9">
    <source>
        <dbReference type="EMBL" id="KQL49657.1"/>
    </source>
</evidence>
<comment type="catalytic activity">
    <reaction evidence="4 7">
        <text>S-adenosyl 3-(methylsulfanyl)propylamine + putrescine = S-methyl-5'-thioadenosine + spermidine + H(+)</text>
        <dbReference type="Rhea" id="RHEA:12721"/>
        <dbReference type="ChEBI" id="CHEBI:15378"/>
        <dbReference type="ChEBI" id="CHEBI:17509"/>
        <dbReference type="ChEBI" id="CHEBI:57443"/>
        <dbReference type="ChEBI" id="CHEBI:57834"/>
        <dbReference type="ChEBI" id="CHEBI:326268"/>
        <dbReference type="EC" id="2.5.1.16"/>
    </reaction>
</comment>
<comment type="caution">
    <text evidence="9">The sequence shown here is derived from an EMBL/GenBank/DDBJ whole genome shotgun (WGS) entry which is preliminary data.</text>
</comment>
<evidence type="ECO:0000256" key="2">
    <source>
        <dbReference type="ARBA" id="ARBA00022679"/>
    </source>
</evidence>
<dbReference type="PANTHER" id="PTHR11558">
    <property type="entry name" value="SPERMIDINE/SPERMINE SYNTHASE"/>
    <property type="match status" value="1"/>
</dbReference>
<feature type="binding site" evidence="4">
    <location>
        <position position="31"/>
    </location>
    <ligand>
        <name>S-methyl-5'-thioadenosine</name>
        <dbReference type="ChEBI" id="CHEBI:17509"/>
    </ligand>
</feature>
<comment type="pathway">
    <text evidence="4">Amine and polyamine biosynthesis; spermidine biosynthesis; spermidine from putrescine: step 1/1.</text>
</comment>
<evidence type="ECO:0000256" key="6">
    <source>
        <dbReference type="RuleBase" id="RU003836"/>
    </source>
</evidence>
<evidence type="ECO:0000259" key="8">
    <source>
        <dbReference type="PROSITE" id="PS51006"/>
    </source>
</evidence>
<evidence type="ECO:0000256" key="5">
    <source>
        <dbReference type="PROSITE-ProRule" id="PRU00354"/>
    </source>
</evidence>
<dbReference type="Gene3D" id="2.30.140.10">
    <property type="entry name" value="Spermidine synthase, tetramerisation domain"/>
    <property type="match status" value="1"/>
</dbReference>
<protein>
    <recommendedName>
        <fullName evidence="4">Polyamine aminopropyltransferase</fullName>
    </recommendedName>
    <alternativeName>
        <fullName evidence="4">Putrescine aminopropyltransferase</fullName>
        <shortName evidence="4">PAPT</shortName>
    </alternativeName>
    <alternativeName>
        <fullName evidence="4">Spermidine synthase</fullName>
        <shortName evidence="4">SPDS</shortName>
        <shortName evidence="4">SPDSY</shortName>
        <ecNumber evidence="4">2.5.1.16</ecNumber>
    </alternativeName>
</protein>
<dbReference type="NCBIfam" id="TIGR00417">
    <property type="entry name" value="speE"/>
    <property type="match status" value="1"/>
</dbReference>
<dbReference type="Pfam" id="PF01564">
    <property type="entry name" value="Spermine_synth"/>
    <property type="match status" value="1"/>
</dbReference>
<keyword evidence="2 4" id="KW-0808">Transferase</keyword>
<feature type="binding site" evidence="4">
    <location>
        <position position="106"/>
    </location>
    <ligand>
        <name>S-methyl-5'-thioadenosine</name>
        <dbReference type="ChEBI" id="CHEBI:17509"/>
    </ligand>
</feature>
<dbReference type="HAMAP" id="MF_00198">
    <property type="entry name" value="Spermidine_synth"/>
    <property type="match status" value="1"/>
</dbReference>
<dbReference type="PROSITE" id="PS01330">
    <property type="entry name" value="PABS_1"/>
    <property type="match status" value="1"/>
</dbReference>
<dbReference type="InterPro" id="IPR029063">
    <property type="entry name" value="SAM-dependent_MTases_sf"/>
</dbReference>
<accession>A0ABR5NDM0</accession>
<dbReference type="InterPro" id="IPR030373">
    <property type="entry name" value="PABS_CS"/>
</dbReference>
<evidence type="ECO:0000256" key="7">
    <source>
        <dbReference type="RuleBase" id="RU003837"/>
    </source>
</evidence>
<gene>
    <name evidence="4" type="primary">speE</name>
    <name evidence="9" type="ORF">AN963_08010</name>
</gene>
<reference evidence="9 10" key="1">
    <citation type="submission" date="2015-09" db="EMBL/GenBank/DDBJ databases">
        <title>Genome sequencing project for genomic taxonomy and phylogenomics of Bacillus-like bacteria.</title>
        <authorList>
            <person name="Liu B."/>
            <person name="Wang J."/>
            <person name="Zhu Y."/>
            <person name="Liu G."/>
            <person name="Chen Q."/>
            <person name="Chen Z."/>
            <person name="Lan J."/>
            <person name="Che J."/>
            <person name="Ge C."/>
            <person name="Shi H."/>
            <person name="Pan Z."/>
            <person name="Liu X."/>
        </authorList>
    </citation>
    <scope>NUCLEOTIDE SEQUENCE [LARGE SCALE GENOMIC DNA]</scope>
    <source>
        <strain evidence="9 10">DSM 8552</strain>
    </source>
</reference>
<dbReference type="SUPFAM" id="SSF53335">
    <property type="entry name" value="S-adenosyl-L-methionine-dependent methyltransferases"/>
    <property type="match status" value="1"/>
</dbReference>
<evidence type="ECO:0000313" key="10">
    <source>
        <dbReference type="Proteomes" id="UP000051063"/>
    </source>
</evidence>
<comment type="similarity">
    <text evidence="1 4 6">Belongs to the spermidine/spermine synthase family.</text>
</comment>
<dbReference type="EC" id="2.5.1.16" evidence="4"/>
<proteinExistence type="inferred from homology"/>
<keyword evidence="3 4" id="KW-0620">Polyamine biosynthesis</keyword>
<name>A0ABR5NDM0_BRECH</name>
<dbReference type="RefSeq" id="WP_055743969.1">
    <property type="nucleotide sequence ID" value="NZ_LJJB01000007.1"/>
</dbReference>
<sequence>MELWFNEKQTEAFGISVRVKETLVTEKTEYQDLAIVDTYEFGRMLTLDGMVMTTIKDEFTYHEMMAHPILASHPNPRHVLIVGGGDGGVVREVLKHPKVEKVVHVEIDSKVIEYSKKYLPEIAVGLSDPRVEVIVGDGFMHIHENKNKYDVVMVDSTEPIGPAVPLFERGFFQGIYEALKEDGMFVAQTDNPWFKSDLIRKVNRDIKEIFPITRLYTANVPTYPSGLWAFQIGSKKHDPLAVELDIDFLNKMETKYYSPAIHKACFVLPKFVEELVK</sequence>
<dbReference type="NCBIfam" id="NF002010">
    <property type="entry name" value="PRK00811.1"/>
    <property type="match status" value="1"/>
</dbReference>
<dbReference type="InterPro" id="IPR035246">
    <property type="entry name" value="Spermidine_synt_N"/>
</dbReference>
<feature type="binding site" evidence="4">
    <location>
        <position position="162"/>
    </location>
    <ligand>
        <name>S-methyl-5'-thioadenosine</name>
        <dbReference type="ChEBI" id="CHEBI:17509"/>
    </ligand>
</feature>
<evidence type="ECO:0000256" key="3">
    <source>
        <dbReference type="ARBA" id="ARBA00023115"/>
    </source>
</evidence>
<dbReference type="InterPro" id="IPR030374">
    <property type="entry name" value="PABS"/>
</dbReference>
<feature type="domain" description="PABS" evidence="8">
    <location>
        <begin position="2"/>
        <end position="235"/>
    </location>
</feature>
<keyword evidence="4 7" id="KW-0745">Spermidine biosynthesis</keyword>
<feature type="binding site" evidence="4">
    <location>
        <begin position="137"/>
        <end position="138"/>
    </location>
    <ligand>
        <name>S-methyl-5'-thioadenosine</name>
        <dbReference type="ChEBI" id="CHEBI:17509"/>
    </ligand>
</feature>
<feature type="binding site" evidence="4">
    <location>
        <position position="86"/>
    </location>
    <ligand>
        <name>spermidine</name>
        <dbReference type="ChEBI" id="CHEBI:57834"/>
    </ligand>
</feature>
<dbReference type="CDD" id="cd02440">
    <property type="entry name" value="AdoMet_MTases"/>
    <property type="match status" value="1"/>
</dbReference>
<dbReference type="PANTHER" id="PTHR11558:SF11">
    <property type="entry name" value="SPERMIDINE SYNTHASE"/>
    <property type="match status" value="1"/>
</dbReference>
<dbReference type="EMBL" id="LJJB01000007">
    <property type="protein sequence ID" value="KQL49657.1"/>
    <property type="molecule type" value="Genomic_DNA"/>
</dbReference>
<dbReference type="InterPro" id="IPR037163">
    <property type="entry name" value="Spermidine_synt_N_sf"/>
</dbReference>
<dbReference type="Proteomes" id="UP000051063">
    <property type="component" value="Unassembled WGS sequence"/>
</dbReference>
<comment type="function">
    <text evidence="4">Catalyzes the irreversible transfer of a propylamine group from the amino donor S-adenosylmethioninamine (decarboxy-AdoMet) to putrescine (1,4-diaminobutane) to yield spermidine.</text>
</comment>
<evidence type="ECO:0000256" key="1">
    <source>
        <dbReference type="ARBA" id="ARBA00007867"/>
    </source>
</evidence>
<dbReference type="PROSITE" id="PS51006">
    <property type="entry name" value="PABS_2"/>
    <property type="match status" value="1"/>
</dbReference>
<feature type="binding site" evidence="4">
    <location>
        <position position="62"/>
    </location>
    <ligand>
        <name>spermidine</name>
        <dbReference type="ChEBI" id="CHEBI:57834"/>
    </ligand>
</feature>
<evidence type="ECO:0000256" key="4">
    <source>
        <dbReference type="HAMAP-Rule" id="MF_00198"/>
    </source>
</evidence>
<feature type="active site" description="Proton acceptor" evidence="4 5">
    <location>
        <position position="155"/>
    </location>
</feature>
<dbReference type="Gene3D" id="3.40.50.150">
    <property type="entry name" value="Vaccinia Virus protein VP39"/>
    <property type="match status" value="1"/>
</dbReference>
<dbReference type="InterPro" id="IPR001045">
    <property type="entry name" value="Spermi_synthase"/>
</dbReference>
<organism evidence="9 10">
    <name type="scientific">Brevibacillus choshinensis</name>
    <dbReference type="NCBI Taxonomy" id="54911"/>
    <lineage>
        <taxon>Bacteria</taxon>
        <taxon>Bacillati</taxon>
        <taxon>Bacillota</taxon>
        <taxon>Bacilli</taxon>
        <taxon>Bacillales</taxon>
        <taxon>Paenibacillaceae</taxon>
        <taxon>Brevibacillus</taxon>
    </lineage>
</organism>